<dbReference type="AlphaFoldDB" id="R7T860"/>
<dbReference type="InterPro" id="IPR000850">
    <property type="entry name" value="Adenylat/UMP-CMP_kin"/>
</dbReference>
<dbReference type="EMBL" id="KB311138">
    <property type="protein sequence ID" value="ELT89859.1"/>
    <property type="molecule type" value="Genomic_DNA"/>
</dbReference>
<sequence>MDPTKRPLKIPPTFSTYAESHGIFDLYKRLLSQLLVEKPEDPLAFLIDLLKRDNDDVPQITILGPPASGKQSIAKMVASKLRCTLLTKDNIIEEADTELRNQAKDLIKAGRQIPVELWGELMKSRLKVFDCIKKGWVLDSFPETREQAIVLASLGIYPKHCILLNAPDTVLIERASGKRVDPKTGDIFHTTFDWPTSSDVADRLKEVPGYSESEITERLVIYHRHIDGILEAYKANLHTFNADQPKADVCSQVMTFLHSKPRTAAPHTPRIVLLGSTGSGKGVQASLLANKYGIINVSMGQLIKQCIAAESRSGQACKSYTERNMLVPDAIVLSILKERLTDLDCAAHGWVLHGYPKTREQAEQLSGAGLLPNRVFFLEIPNDSVMERLSLRATDPITGDRYHLLYNPPRTQEVKDRLKISPKDEEEAVRKRLADYHAYSEELADFYSDSQRINADQDPHTVFESIESMVVKPLPKNPNY</sequence>
<reference evidence="7" key="3">
    <citation type="submission" date="2015-06" db="UniProtKB">
        <authorList>
            <consortium name="EnsemblMetazoa"/>
        </authorList>
    </citation>
    <scope>IDENTIFICATION</scope>
</reference>
<accession>R7T860</accession>
<keyword evidence="8" id="KW-1185">Reference proteome</keyword>
<dbReference type="InterPro" id="IPR036193">
    <property type="entry name" value="ADK_active_lid_dom_sf"/>
</dbReference>
<evidence type="ECO:0000256" key="2">
    <source>
        <dbReference type="ARBA" id="ARBA00022679"/>
    </source>
</evidence>
<dbReference type="Gene3D" id="3.40.50.300">
    <property type="entry name" value="P-loop containing nucleotide triphosphate hydrolases"/>
    <property type="match status" value="2"/>
</dbReference>
<evidence type="ECO:0000256" key="5">
    <source>
        <dbReference type="RuleBase" id="RU003330"/>
    </source>
</evidence>
<keyword evidence="3" id="KW-0547">Nucleotide-binding</keyword>
<reference evidence="6 8" key="2">
    <citation type="journal article" date="2013" name="Nature">
        <title>Insights into bilaterian evolution from three spiralian genomes.</title>
        <authorList>
            <person name="Simakov O."/>
            <person name="Marletaz F."/>
            <person name="Cho S.J."/>
            <person name="Edsinger-Gonzales E."/>
            <person name="Havlak P."/>
            <person name="Hellsten U."/>
            <person name="Kuo D.H."/>
            <person name="Larsson T."/>
            <person name="Lv J."/>
            <person name="Arendt D."/>
            <person name="Savage R."/>
            <person name="Osoegawa K."/>
            <person name="de Jong P."/>
            <person name="Grimwood J."/>
            <person name="Chapman J.A."/>
            <person name="Shapiro H."/>
            <person name="Aerts A."/>
            <person name="Otillar R.P."/>
            <person name="Terry A.Y."/>
            <person name="Boore J.L."/>
            <person name="Grigoriev I.V."/>
            <person name="Lindberg D.R."/>
            <person name="Seaver E.C."/>
            <person name="Weisblat D.A."/>
            <person name="Putnam N.H."/>
            <person name="Rokhsar D.S."/>
        </authorList>
    </citation>
    <scope>NUCLEOTIDE SEQUENCE</scope>
    <source>
        <strain evidence="6 8">I ESC-2004</strain>
    </source>
</reference>
<dbReference type="PRINTS" id="PR00094">
    <property type="entry name" value="ADENYLTKNASE"/>
</dbReference>
<evidence type="ECO:0000256" key="3">
    <source>
        <dbReference type="ARBA" id="ARBA00022741"/>
    </source>
</evidence>
<dbReference type="HAMAP" id="MF_00235">
    <property type="entry name" value="Adenylate_kinase_Adk"/>
    <property type="match status" value="1"/>
</dbReference>
<dbReference type="EMBL" id="AMQN01003185">
    <property type="status" value="NOT_ANNOTATED_CDS"/>
    <property type="molecule type" value="Genomic_DNA"/>
</dbReference>
<dbReference type="CDD" id="cd01428">
    <property type="entry name" value="ADK"/>
    <property type="match status" value="2"/>
</dbReference>
<dbReference type="SUPFAM" id="SSF57774">
    <property type="entry name" value="Microbial and mitochondrial ADK, insert 'zinc finger' domain"/>
    <property type="match status" value="2"/>
</dbReference>
<proteinExistence type="inferred from homology"/>
<dbReference type="GO" id="GO:0004017">
    <property type="term" value="F:AMP kinase activity"/>
    <property type="evidence" value="ECO:0007669"/>
    <property type="project" value="InterPro"/>
</dbReference>
<keyword evidence="2 5" id="KW-0808">Transferase</keyword>
<name>R7T860_CAPTE</name>
<dbReference type="Pfam" id="PF00406">
    <property type="entry name" value="ADK"/>
    <property type="match status" value="2"/>
</dbReference>
<keyword evidence="4 5" id="KW-0418">Kinase</keyword>
<dbReference type="OMA" id="DCIRRGW"/>
<dbReference type="CDD" id="cd22979">
    <property type="entry name" value="DD_AK8"/>
    <property type="match status" value="1"/>
</dbReference>
<dbReference type="STRING" id="283909.R7T860"/>
<dbReference type="InterPro" id="IPR027417">
    <property type="entry name" value="P-loop_NTPase"/>
</dbReference>
<dbReference type="EnsemblMetazoa" id="CapteT200548">
    <property type="protein sequence ID" value="CapteP200548"/>
    <property type="gene ID" value="CapteG200548"/>
</dbReference>
<evidence type="ECO:0000313" key="7">
    <source>
        <dbReference type="EnsemblMetazoa" id="CapteP200548"/>
    </source>
</evidence>
<organism evidence="6">
    <name type="scientific">Capitella teleta</name>
    <name type="common">Polychaete worm</name>
    <dbReference type="NCBI Taxonomy" id="283909"/>
    <lineage>
        <taxon>Eukaryota</taxon>
        <taxon>Metazoa</taxon>
        <taxon>Spiralia</taxon>
        <taxon>Lophotrochozoa</taxon>
        <taxon>Annelida</taxon>
        <taxon>Polychaeta</taxon>
        <taxon>Sedentaria</taxon>
        <taxon>Scolecida</taxon>
        <taxon>Capitellidae</taxon>
        <taxon>Capitella</taxon>
    </lineage>
</organism>
<gene>
    <name evidence="6" type="ORF">CAPTEDRAFT_200548</name>
</gene>
<evidence type="ECO:0000256" key="1">
    <source>
        <dbReference type="ARBA" id="ARBA00007220"/>
    </source>
</evidence>
<dbReference type="GO" id="GO:0005524">
    <property type="term" value="F:ATP binding"/>
    <property type="evidence" value="ECO:0007669"/>
    <property type="project" value="InterPro"/>
</dbReference>
<dbReference type="HOGENOM" id="CLU_044905_0_0_1"/>
<dbReference type="SUPFAM" id="SSF52540">
    <property type="entry name" value="P-loop containing nucleoside triphosphate hydrolases"/>
    <property type="match status" value="2"/>
</dbReference>
<evidence type="ECO:0000313" key="8">
    <source>
        <dbReference type="Proteomes" id="UP000014760"/>
    </source>
</evidence>
<dbReference type="SUPFAM" id="SSF47391">
    <property type="entry name" value="Dimerization-anchoring domain of cAMP-dependent PK regulatory subunit"/>
    <property type="match status" value="1"/>
</dbReference>
<dbReference type="OrthoDB" id="522106at2759"/>
<reference evidence="8" key="1">
    <citation type="submission" date="2012-12" db="EMBL/GenBank/DDBJ databases">
        <authorList>
            <person name="Hellsten U."/>
            <person name="Grimwood J."/>
            <person name="Chapman J.A."/>
            <person name="Shapiro H."/>
            <person name="Aerts A."/>
            <person name="Otillar R.P."/>
            <person name="Terry A.Y."/>
            <person name="Boore J.L."/>
            <person name="Simakov O."/>
            <person name="Marletaz F."/>
            <person name="Cho S.-J."/>
            <person name="Edsinger-Gonzales E."/>
            <person name="Havlak P."/>
            <person name="Kuo D.-H."/>
            <person name="Larsson T."/>
            <person name="Lv J."/>
            <person name="Arendt D."/>
            <person name="Savage R."/>
            <person name="Osoegawa K."/>
            <person name="de Jong P."/>
            <person name="Lindberg D.R."/>
            <person name="Seaver E.C."/>
            <person name="Weisblat D.A."/>
            <person name="Putnam N.H."/>
            <person name="Grigoriev I.V."/>
            <person name="Rokhsar D.S."/>
        </authorList>
    </citation>
    <scope>NUCLEOTIDE SEQUENCE</scope>
    <source>
        <strain evidence="8">I ESC-2004</strain>
    </source>
</reference>
<dbReference type="PANTHER" id="PTHR23359">
    <property type="entry name" value="NUCLEOTIDE KINASE"/>
    <property type="match status" value="1"/>
</dbReference>
<protein>
    <submittedName>
        <fullName evidence="6 7">Uncharacterized protein</fullName>
    </submittedName>
</protein>
<evidence type="ECO:0000256" key="4">
    <source>
        <dbReference type="ARBA" id="ARBA00022777"/>
    </source>
</evidence>
<comment type="similarity">
    <text evidence="1 5">Belongs to the adenylate kinase family.</text>
</comment>
<evidence type="ECO:0000313" key="6">
    <source>
        <dbReference type="EMBL" id="ELT89859.1"/>
    </source>
</evidence>
<dbReference type="Proteomes" id="UP000014760">
    <property type="component" value="Unassembled WGS sequence"/>
</dbReference>